<sequence length="85" mass="9358">MWVISLVENRSDSVVLKQHQVEDEAAAELADHVTTGELLILIMNDASVSSEELLERDSVKVGTFNKLVPTLLESTSTVRQCSSDE</sequence>
<name>A0ACB7RX93_HYAAI</name>
<evidence type="ECO:0000313" key="1">
    <source>
        <dbReference type="EMBL" id="KAH6927145.1"/>
    </source>
</evidence>
<dbReference type="Proteomes" id="UP000821845">
    <property type="component" value="Chromosome 6"/>
</dbReference>
<gene>
    <name evidence="1" type="ORF">HPB50_000006</name>
</gene>
<dbReference type="EMBL" id="CM023486">
    <property type="protein sequence ID" value="KAH6927145.1"/>
    <property type="molecule type" value="Genomic_DNA"/>
</dbReference>
<reference evidence="1" key="1">
    <citation type="submission" date="2020-05" db="EMBL/GenBank/DDBJ databases">
        <title>Large-scale comparative analyses of tick genomes elucidate their genetic diversity and vector capacities.</title>
        <authorList>
            <person name="Jia N."/>
            <person name="Wang J."/>
            <person name="Shi W."/>
            <person name="Du L."/>
            <person name="Sun Y."/>
            <person name="Zhan W."/>
            <person name="Jiang J."/>
            <person name="Wang Q."/>
            <person name="Zhang B."/>
            <person name="Ji P."/>
            <person name="Sakyi L.B."/>
            <person name="Cui X."/>
            <person name="Yuan T."/>
            <person name="Jiang B."/>
            <person name="Yang W."/>
            <person name="Lam T.T.-Y."/>
            <person name="Chang Q."/>
            <person name="Ding S."/>
            <person name="Wang X."/>
            <person name="Zhu J."/>
            <person name="Ruan X."/>
            <person name="Zhao L."/>
            <person name="Wei J."/>
            <person name="Que T."/>
            <person name="Du C."/>
            <person name="Cheng J."/>
            <person name="Dai P."/>
            <person name="Han X."/>
            <person name="Huang E."/>
            <person name="Gao Y."/>
            <person name="Liu J."/>
            <person name="Shao H."/>
            <person name="Ye R."/>
            <person name="Li L."/>
            <person name="Wei W."/>
            <person name="Wang X."/>
            <person name="Wang C."/>
            <person name="Yang T."/>
            <person name="Huo Q."/>
            <person name="Li W."/>
            <person name="Guo W."/>
            <person name="Chen H."/>
            <person name="Zhou L."/>
            <person name="Ni X."/>
            <person name="Tian J."/>
            <person name="Zhou Y."/>
            <person name="Sheng Y."/>
            <person name="Liu T."/>
            <person name="Pan Y."/>
            <person name="Xia L."/>
            <person name="Li J."/>
            <person name="Zhao F."/>
            <person name="Cao W."/>
        </authorList>
    </citation>
    <scope>NUCLEOTIDE SEQUENCE</scope>
    <source>
        <strain evidence="1">Hyas-2018</strain>
    </source>
</reference>
<accession>A0ACB7RX93</accession>
<protein>
    <submittedName>
        <fullName evidence="1">Uncharacterized protein</fullName>
    </submittedName>
</protein>
<organism evidence="1 2">
    <name type="scientific">Hyalomma asiaticum</name>
    <name type="common">Tick</name>
    <dbReference type="NCBI Taxonomy" id="266040"/>
    <lineage>
        <taxon>Eukaryota</taxon>
        <taxon>Metazoa</taxon>
        <taxon>Ecdysozoa</taxon>
        <taxon>Arthropoda</taxon>
        <taxon>Chelicerata</taxon>
        <taxon>Arachnida</taxon>
        <taxon>Acari</taxon>
        <taxon>Parasitiformes</taxon>
        <taxon>Ixodida</taxon>
        <taxon>Ixodoidea</taxon>
        <taxon>Ixodidae</taxon>
        <taxon>Hyalomminae</taxon>
        <taxon>Hyalomma</taxon>
    </lineage>
</organism>
<keyword evidence="2" id="KW-1185">Reference proteome</keyword>
<comment type="caution">
    <text evidence="1">The sequence shown here is derived from an EMBL/GenBank/DDBJ whole genome shotgun (WGS) entry which is preliminary data.</text>
</comment>
<proteinExistence type="predicted"/>
<evidence type="ECO:0000313" key="2">
    <source>
        <dbReference type="Proteomes" id="UP000821845"/>
    </source>
</evidence>